<dbReference type="PROSITE" id="PS51409">
    <property type="entry name" value="ARGINASE_2"/>
    <property type="match status" value="1"/>
</dbReference>
<dbReference type="PANTHER" id="PTHR11358">
    <property type="entry name" value="ARGINASE/AGMATINASE"/>
    <property type="match status" value="1"/>
</dbReference>
<dbReference type="PROSITE" id="PS01053">
    <property type="entry name" value="ARGINASE_1"/>
    <property type="match status" value="1"/>
</dbReference>
<dbReference type="PRINTS" id="PR00116">
    <property type="entry name" value="ARGINASE"/>
</dbReference>
<sequence>MANDTWSSVLHEGIATFMKRPIVKPQRDAIKNNNVKAALLGIPFDGTTITRTGSTMGPRKFRDVSSSTIPYHFDYDTDIVETYNVHDCGDVQVKIGSPFETVERGKKDVLELLHGGAMPMVVGGDHLVTVSATRAFEEFNPKGNYGFIIFDSHLDTATDIDGDKWNHCCPVPRTMELSCFNPNNAVIIGPHGAMNPRAEYEYVKENNISLYTMRDIYSKGIQQVMEEAIKIASDGTDGVYVSIDMDSLDASETPGTCAPTPGGITSREMILAIDQLGELDIIGFDVVEIAPPYDHADTTAITASRFAVDMLGSRARYL</sequence>
<dbReference type="RefSeq" id="WP_382399621.1">
    <property type="nucleotide sequence ID" value="NZ_JBHTNH010000019.1"/>
</dbReference>
<keyword evidence="3 4" id="KW-0378">Hydrolase</keyword>
<dbReference type="EMBL" id="JBHTNH010000019">
    <property type="protein sequence ID" value="MFD1361750.1"/>
    <property type="molecule type" value="Genomic_DNA"/>
</dbReference>
<evidence type="ECO:0000313" key="6">
    <source>
        <dbReference type="Proteomes" id="UP001597178"/>
    </source>
</evidence>
<dbReference type="PANTHER" id="PTHR11358:SF26">
    <property type="entry name" value="GUANIDINO ACID HYDROLASE, MITOCHONDRIAL"/>
    <property type="match status" value="1"/>
</dbReference>
<dbReference type="CDD" id="cd09990">
    <property type="entry name" value="Agmatinase-like"/>
    <property type="match status" value="1"/>
</dbReference>
<dbReference type="InterPro" id="IPR023696">
    <property type="entry name" value="Ureohydrolase_dom_sf"/>
</dbReference>
<dbReference type="Proteomes" id="UP001597178">
    <property type="component" value="Unassembled WGS sequence"/>
</dbReference>
<keyword evidence="6" id="KW-1185">Reference proteome</keyword>
<proteinExistence type="inferred from homology"/>
<dbReference type="GO" id="GO:0008783">
    <property type="term" value="F:agmatinase activity"/>
    <property type="evidence" value="ECO:0007669"/>
    <property type="project" value="UniProtKB-EC"/>
</dbReference>
<comment type="caution">
    <text evidence="5">The sequence shown here is derived from an EMBL/GenBank/DDBJ whole genome shotgun (WGS) entry which is preliminary data.</text>
</comment>
<dbReference type="InterPro" id="IPR005925">
    <property type="entry name" value="Agmatinase-rel"/>
</dbReference>
<reference evidence="6" key="1">
    <citation type="journal article" date="2019" name="Int. J. Syst. Evol. Microbiol.">
        <title>The Global Catalogue of Microorganisms (GCM) 10K type strain sequencing project: providing services to taxonomists for standard genome sequencing and annotation.</title>
        <authorList>
            <consortium name="The Broad Institute Genomics Platform"/>
            <consortium name="The Broad Institute Genome Sequencing Center for Infectious Disease"/>
            <person name="Wu L."/>
            <person name="Ma J."/>
        </authorList>
    </citation>
    <scope>NUCLEOTIDE SEQUENCE [LARGE SCALE GENOMIC DNA]</scope>
    <source>
        <strain evidence="6">CCUG 54822</strain>
    </source>
</reference>
<gene>
    <name evidence="5" type="primary">speB</name>
    <name evidence="5" type="ORF">ACFQ4A_08790</name>
</gene>
<name>A0ABW3ZTN0_9BACI</name>
<dbReference type="Pfam" id="PF00491">
    <property type="entry name" value="Arginase"/>
    <property type="match status" value="1"/>
</dbReference>
<dbReference type="SUPFAM" id="SSF52768">
    <property type="entry name" value="Arginase/deacetylase"/>
    <property type="match status" value="1"/>
</dbReference>
<dbReference type="InterPro" id="IPR020855">
    <property type="entry name" value="Ureohydrolase_Mn_BS"/>
</dbReference>
<accession>A0ABW3ZTN0</accession>
<dbReference type="EC" id="3.5.3.11" evidence="5"/>
<evidence type="ECO:0000256" key="3">
    <source>
        <dbReference type="ARBA" id="ARBA00022801"/>
    </source>
</evidence>
<dbReference type="PIRSF" id="PIRSF036979">
    <property type="entry name" value="Arginase"/>
    <property type="match status" value="1"/>
</dbReference>
<evidence type="ECO:0000256" key="1">
    <source>
        <dbReference type="ARBA" id="ARBA00009227"/>
    </source>
</evidence>
<protein>
    <submittedName>
        <fullName evidence="5">Agmatinase</fullName>
        <ecNumber evidence="5">3.5.3.11</ecNumber>
    </submittedName>
</protein>
<evidence type="ECO:0000313" key="5">
    <source>
        <dbReference type="EMBL" id="MFD1361750.1"/>
    </source>
</evidence>
<evidence type="ECO:0000256" key="2">
    <source>
        <dbReference type="ARBA" id="ARBA00022723"/>
    </source>
</evidence>
<keyword evidence="2" id="KW-0479">Metal-binding</keyword>
<dbReference type="Gene3D" id="3.40.800.10">
    <property type="entry name" value="Ureohydrolase domain"/>
    <property type="match status" value="1"/>
</dbReference>
<evidence type="ECO:0000256" key="4">
    <source>
        <dbReference type="RuleBase" id="RU003684"/>
    </source>
</evidence>
<organism evidence="5 6">
    <name type="scientific">Lentibacillus salinarum</name>
    <dbReference type="NCBI Taxonomy" id="446820"/>
    <lineage>
        <taxon>Bacteria</taxon>
        <taxon>Bacillati</taxon>
        <taxon>Bacillota</taxon>
        <taxon>Bacilli</taxon>
        <taxon>Bacillales</taxon>
        <taxon>Bacillaceae</taxon>
        <taxon>Lentibacillus</taxon>
    </lineage>
</organism>
<dbReference type="NCBIfam" id="TIGR01230">
    <property type="entry name" value="agmatinase"/>
    <property type="match status" value="1"/>
</dbReference>
<comment type="similarity">
    <text evidence="1">Belongs to the arginase family. Agmatinase subfamily.</text>
</comment>
<dbReference type="InterPro" id="IPR006035">
    <property type="entry name" value="Ureohydrolase"/>
</dbReference>